<dbReference type="EMBL" id="LUUH01000062">
    <property type="protein sequence ID" value="OAI02462.1"/>
    <property type="molecule type" value="Genomic_DNA"/>
</dbReference>
<dbReference type="Gene3D" id="2.120.10.10">
    <property type="match status" value="1"/>
</dbReference>
<accession>A0A177M9T7</accession>
<reference evidence="6 7" key="1">
    <citation type="submission" date="2016-03" db="EMBL/GenBank/DDBJ databases">
        <authorList>
            <person name="Ploux O."/>
        </authorList>
    </citation>
    <scope>NUCLEOTIDE SEQUENCE [LARGE SCALE GENOMIC DNA]</scope>
    <source>
        <strain evidence="6 7">R-45371</strain>
    </source>
</reference>
<dbReference type="InterPro" id="IPR036278">
    <property type="entry name" value="Sialidase_sf"/>
</dbReference>
<feature type="domain" description="Sialidase" evidence="5">
    <location>
        <begin position="71"/>
        <end position="261"/>
    </location>
</feature>
<dbReference type="PANTHER" id="PTHR10628:SF30">
    <property type="entry name" value="EXO-ALPHA-SIALIDASE"/>
    <property type="match status" value="1"/>
</dbReference>
<dbReference type="EC" id="3.2.1.18" evidence="3"/>
<feature type="signal peptide" evidence="4">
    <location>
        <begin position="1"/>
        <end position="26"/>
    </location>
</feature>
<evidence type="ECO:0000256" key="1">
    <source>
        <dbReference type="ARBA" id="ARBA00000427"/>
    </source>
</evidence>
<feature type="chain" id="PRO_5008067786" description="exo-alpha-sialidase" evidence="4">
    <location>
        <begin position="27"/>
        <end position="407"/>
    </location>
</feature>
<dbReference type="Pfam" id="PF13088">
    <property type="entry name" value="BNR_2"/>
    <property type="match status" value="1"/>
</dbReference>
<evidence type="ECO:0000313" key="7">
    <source>
        <dbReference type="Proteomes" id="UP000077763"/>
    </source>
</evidence>
<keyword evidence="4" id="KW-0732">Signal</keyword>
<dbReference type="GO" id="GO:0004308">
    <property type="term" value="F:exo-alpha-sialidase activity"/>
    <property type="evidence" value="ECO:0007669"/>
    <property type="project" value="UniProtKB-EC"/>
</dbReference>
<name>A0A177M9T7_METMH</name>
<dbReference type="SUPFAM" id="SSF50939">
    <property type="entry name" value="Sialidases"/>
    <property type="match status" value="2"/>
</dbReference>
<comment type="catalytic activity">
    <reaction evidence="1">
        <text>Hydrolysis of alpha-(2-&gt;3)-, alpha-(2-&gt;6)-, alpha-(2-&gt;8)- glycosidic linkages of terminal sialic acid residues in oligosaccharides, glycoproteins, glycolipids, colominic acid and synthetic substrates.</text>
        <dbReference type="EC" id="3.2.1.18"/>
    </reaction>
</comment>
<gene>
    <name evidence="6" type="ORF">A1353_16315</name>
</gene>
<dbReference type="PROSITE" id="PS51257">
    <property type="entry name" value="PROKAR_LIPOPROTEIN"/>
    <property type="match status" value="1"/>
</dbReference>
<dbReference type="GO" id="GO:0016020">
    <property type="term" value="C:membrane"/>
    <property type="evidence" value="ECO:0007669"/>
    <property type="project" value="TreeGrafter"/>
</dbReference>
<evidence type="ECO:0000256" key="4">
    <source>
        <dbReference type="SAM" id="SignalP"/>
    </source>
</evidence>
<evidence type="ECO:0000313" key="6">
    <source>
        <dbReference type="EMBL" id="OAI02462.1"/>
    </source>
</evidence>
<dbReference type="GO" id="GO:0005737">
    <property type="term" value="C:cytoplasm"/>
    <property type="evidence" value="ECO:0007669"/>
    <property type="project" value="TreeGrafter"/>
</dbReference>
<evidence type="ECO:0000259" key="5">
    <source>
        <dbReference type="Pfam" id="PF13088"/>
    </source>
</evidence>
<comment type="caution">
    <text evidence="6">The sequence shown here is derived from an EMBL/GenBank/DDBJ whole genome shotgun (WGS) entry which is preliminary data.</text>
</comment>
<proteinExistence type="inferred from homology"/>
<dbReference type="Gene3D" id="2.130.10.10">
    <property type="entry name" value="YVTN repeat-like/Quinoprotein amine dehydrogenase"/>
    <property type="match status" value="1"/>
</dbReference>
<dbReference type="InterPro" id="IPR015943">
    <property type="entry name" value="WD40/YVTN_repeat-like_dom_sf"/>
</dbReference>
<dbReference type="InterPro" id="IPR026856">
    <property type="entry name" value="Sialidase_fam"/>
</dbReference>
<dbReference type="GO" id="GO:0006689">
    <property type="term" value="P:ganglioside catabolic process"/>
    <property type="evidence" value="ECO:0007669"/>
    <property type="project" value="TreeGrafter"/>
</dbReference>
<dbReference type="CDD" id="cd15482">
    <property type="entry name" value="Sialidase_non-viral"/>
    <property type="match status" value="2"/>
</dbReference>
<evidence type="ECO:0000256" key="2">
    <source>
        <dbReference type="ARBA" id="ARBA00009348"/>
    </source>
</evidence>
<dbReference type="Proteomes" id="UP000077763">
    <property type="component" value="Unassembled WGS sequence"/>
</dbReference>
<comment type="similarity">
    <text evidence="2">Belongs to the glycosyl hydrolase 33 family.</text>
</comment>
<dbReference type="RefSeq" id="WP_064037289.1">
    <property type="nucleotide sequence ID" value="NZ_LUUH01000062.1"/>
</dbReference>
<protein>
    <recommendedName>
        <fullName evidence="3">exo-alpha-sialidase</fullName>
        <ecNumber evidence="3">3.2.1.18</ecNumber>
    </recommendedName>
</protein>
<sequence length="407" mass="43369">MPNFKARILGGCLVVALALFGCSEQAFEPFSTPALRANVLSPIDAQALSLANLLSFDVYVDRQTVHAAFVATPTGSKQPYIGYMHSEDGGLHWSQPSALSQQFSQPVEAKIGNDIQIAAAGDKLLVVWQTTGELPGMGPLLTIYSNDAGKTWQQGAKPTGSDADQSHHELLADSEGRFHAVWLDDRDENGYQGVRYARSSDVGKSWELAQTIDDSSCSCCWNRLAFGADGKLNVLYRDMKPRDMALAQTADGGASWQRLSTVGEFNWIFDGCPHNGGGLTVAGDGSLHSLVWTGAESQVGLYHMQSTDSGKSWTSPQRIGEAGAFHADIAFGAGRLVAVWDALGPEGSKVFVSESADNGGHWSAGKQLSSASGSATFPRIVATPTGLLAMWLEQTATGKQWSAAVLQ</sequence>
<dbReference type="PANTHER" id="PTHR10628">
    <property type="entry name" value="SIALIDASE"/>
    <property type="match status" value="1"/>
</dbReference>
<dbReference type="GO" id="GO:0009313">
    <property type="term" value="P:oligosaccharide catabolic process"/>
    <property type="evidence" value="ECO:0007669"/>
    <property type="project" value="TreeGrafter"/>
</dbReference>
<evidence type="ECO:0000256" key="3">
    <source>
        <dbReference type="ARBA" id="ARBA00012733"/>
    </source>
</evidence>
<organism evidence="6 7">
    <name type="scientific">Methylomonas methanica</name>
    <dbReference type="NCBI Taxonomy" id="421"/>
    <lineage>
        <taxon>Bacteria</taxon>
        <taxon>Pseudomonadati</taxon>
        <taxon>Pseudomonadota</taxon>
        <taxon>Gammaproteobacteria</taxon>
        <taxon>Methylococcales</taxon>
        <taxon>Methylococcaceae</taxon>
        <taxon>Methylomonas</taxon>
    </lineage>
</organism>
<dbReference type="InterPro" id="IPR011040">
    <property type="entry name" value="Sialidase"/>
</dbReference>
<dbReference type="AlphaFoldDB" id="A0A177M9T7"/>